<name>A0A1V0S8E2_9VIRU</name>
<protein>
    <submittedName>
        <fullName evidence="1">Uncharacterized protein</fullName>
    </submittedName>
</protein>
<organism evidence="1">
    <name type="scientific">Catovirus CTV1</name>
    <dbReference type="NCBI Taxonomy" id="1977631"/>
    <lineage>
        <taxon>Viruses</taxon>
        <taxon>Varidnaviria</taxon>
        <taxon>Bamfordvirae</taxon>
        <taxon>Nucleocytoviricota</taxon>
        <taxon>Megaviricetes</taxon>
        <taxon>Imitervirales</taxon>
        <taxon>Mimiviridae</taxon>
        <taxon>Klosneuvirinae</taxon>
        <taxon>Catovirus</taxon>
    </lineage>
</organism>
<evidence type="ECO:0000313" key="1">
    <source>
        <dbReference type="EMBL" id="ARF07972.1"/>
    </source>
</evidence>
<dbReference type="EMBL" id="KY684083">
    <property type="protein sequence ID" value="ARF07972.1"/>
    <property type="molecule type" value="Genomic_DNA"/>
</dbReference>
<accession>A0A1V0S8E2</accession>
<sequence>MLYDPKSYFINNSIPYQGIELMKYIFKSNDSFINILNINYNQQLDDKIKMILDYLFEQMFICKDWFSDVKPDLSRLTHSAFHFCYSSNNCYIFQKTIKFIRDCHLVDLLYNDIPCQYLIKGDFDTWVIRKYNSVQTFVDKKKVIDMLQPLYESVLHKKKIEEQLNNDRIYNEYHDIFNK</sequence>
<proteinExistence type="predicted"/>
<gene>
    <name evidence="1" type="ORF">Catovirus_1_22</name>
</gene>
<reference evidence="1" key="1">
    <citation type="journal article" date="2017" name="Science">
        <title>Giant viruses with an expanded complement of translation system components.</title>
        <authorList>
            <person name="Schulz F."/>
            <person name="Yutin N."/>
            <person name="Ivanova N.N."/>
            <person name="Ortega D.R."/>
            <person name="Lee T.K."/>
            <person name="Vierheilig J."/>
            <person name="Daims H."/>
            <person name="Horn M."/>
            <person name="Wagner M."/>
            <person name="Jensen G.J."/>
            <person name="Kyrpides N.C."/>
            <person name="Koonin E.V."/>
            <person name="Woyke T."/>
        </authorList>
    </citation>
    <scope>NUCLEOTIDE SEQUENCE</scope>
    <source>
        <strain evidence="1">CTV1</strain>
    </source>
</reference>